<evidence type="ECO:0000313" key="4">
    <source>
        <dbReference type="EMBL" id="KAH6659340.1"/>
    </source>
</evidence>
<comment type="caution">
    <text evidence="4">The sequence shown here is derived from an EMBL/GenBank/DDBJ whole genome shotgun (WGS) entry which is preliminary data.</text>
</comment>
<evidence type="ECO:0000259" key="3">
    <source>
        <dbReference type="Pfam" id="PF12660"/>
    </source>
</evidence>
<evidence type="ECO:0000256" key="1">
    <source>
        <dbReference type="SAM" id="MobiDB-lite"/>
    </source>
</evidence>
<name>A0A9P8UW99_9PEZI</name>
<dbReference type="GeneID" id="70127968"/>
<dbReference type="Pfam" id="PF12657">
    <property type="entry name" value="TFIIIC_delta"/>
    <property type="match status" value="1"/>
</dbReference>
<dbReference type="OrthoDB" id="192611at2759"/>
<feature type="domain" description="Transcription factor IIIC 90kDa subunit N-terminal" evidence="2">
    <location>
        <begin position="29"/>
        <end position="579"/>
    </location>
</feature>
<feature type="domain" description="Transcription factor IIIC putative zinc-finger" evidence="3">
    <location>
        <begin position="661"/>
        <end position="745"/>
    </location>
</feature>
<reference evidence="4" key="1">
    <citation type="journal article" date="2021" name="Nat. Commun.">
        <title>Genetic determinants of endophytism in the Arabidopsis root mycobiome.</title>
        <authorList>
            <person name="Mesny F."/>
            <person name="Miyauchi S."/>
            <person name="Thiergart T."/>
            <person name="Pickel B."/>
            <person name="Atanasova L."/>
            <person name="Karlsson M."/>
            <person name="Huettel B."/>
            <person name="Barry K.W."/>
            <person name="Haridas S."/>
            <person name="Chen C."/>
            <person name="Bauer D."/>
            <person name="Andreopoulos W."/>
            <person name="Pangilinan J."/>
            <person name="LaButti K."/>
            <person name="Riley R."/>
            <person name="Lipzen A."/>
            <person name="Clum A."/>
            <person name="Drula E."/>
            <person name="Henrissat B."/>
            <person name="Kohler A."/>
            <person name="Grigoriev I.V."/>
            <person name="Martin F.M."/>
            <person name="Hacquard S."/>
        </authorList>
    </citation>
    <scope>NUCLEOTIDE SEQUENCE</scope>
    <source>
        <strain evidence="4">MPI-SDFR-AT-0073</strain>
    </source>
</reference>
<evidence type="ECO:0000259" key="2">
    <source>
        <dbReference type="Pfam" id="PF12657"/>
    </source>
</evidence>
<gene>
    <name evidence="4" type="ORF">BKA67DRAFT_529497</name>
</gene>
<dbReference type="EMBL" id="JAGPXC010000001">
    <property type="protein sequence ID" value="KAH6659340.1"/>
    <property type="molecule type" value="Genomic_DNA"/>
</dbReference>
<accession>A0A9P8UW99</accession>
<sequence>MRSEEQSGILPLEPLSLVSIALTTHNVAWSPDAELAVSSDDSVFLYLPEFPSKGTKSKAASLADLETRRQYSEVALRFPAVELRAPELNRPLFGTAKQEFPDFEFTWEAGQSLVANIGSSLNHVVALEWSPNGLGRLKRSVLAVLTGSGALTIYCEGAANDSGSVKIKSRNIRTIGSWVAPWGVGGNLLLPRAKGHQSPYSMEHITSFAWARDLDRNGTLLAYMNDEDEIIILSVQSRHAIDGTENHPGDWNVEEVARFAGDGPHGKGDPADPDYMPSDSSFALRWSPWLQRPGGRTAILSYVTKNYVGFRQVKIKAPWKEWKIPEVEVQPYDCSGLCIHLAPDAFVTWEDLIWTKGLSKECRGVVATPFTVQSFSVVFDNAIDEGTLTKHSTNDCNTTYPSQEHVSHASNPITGLIVHPPDISKATQIPHFSLTRLSATPTNNDWYQTNLSLPSNPEEASPRPTWASEIAELLETKEAYPLAYRYHNPDGATKSESGAEGSNNGDEEEEQDDGLLDDEDEDDFDDFDDDEEPGKPVLFQESNDPYEGMEKIYTNRIRIWGMASSPGSGVTAVFATLYSAIKEERYTFAGLRNRVFFGRSLAPVDNGFYNSRKLSTEARAFEWMYGGGPPVPGVGAAHGTSTEGSSKRQAIKDAFRDLASNAACVLCGAKLHVQHGASKCPNGHTFANCAATGLPILAPGISNNCAVCGSKCLKPNEIPANAGDAATAFVKQISSELCGGCGGKFLNQ</sequence>
<protein>
    <recommendedName>
        <fullName evidence="6">Transcription factor IIIC 90kDa subunit N-terminal domain-containing protein</fullName>
    </recommendedName>
</protein>
<dbReference type="AlphaFoldDB" id="A0A9P8UW99"/>
<proteinExistence type="predicted"/>
<feature type="compositionally biased region" description="Polar residues" evidence="1">
    <location>
        <begin position="494"/>
        <end position="504"/>
    </location>
</feature>
<dbReference type="InterPro" id="IPR024764">
    <property type="entry name" value="TFIIIC_Znf"/>
</dbReference>
<keyword evidence="5" id="KW-1185">Reference proteome</keyword>
<evidence type="ECO:0000313" key="5">
    <source>
        <dbReference type="Proteomes" id="UP000758603"/>
    </source>
</evidence>
<feature type="compositionally biased region" description="Acidic residues" evidence="1">
    <location>
        <begin position="505"/>
        <end position="532"/>
    </location>
</feature>
<dbReference type="Proteomes" id="UP000758603">
    <property type="component" value="Unassembled WGS sequence"/>
</dbReference>
<evidence type="ECO:0008006" key="6">
    <source>
        <dbReference type="Google" id="ProtNLM"/>
    </source>
</evidence>
<feature type="region of interest" description="Disordered" evidence="1">
    <location>
        <begin position="486"/>
        <end position="543"/>
    </location>
</feature>
<dbReference type="RefSeq" id="XP_045963471.1">
    <property type="nucleotide sequence ID" value="XM_046099076.1"/>
</dbReference>
<dbReference type="InterPro" id="IPR024761">
    <property type="entry name" value="TFIIIC_delta_N"/>
</dbReference>
<organism evidence="4 5">
    <name type="scientific">Truncatella angustata</name>
    <dbReference type="NCBI Taxonomy" id="152316"/>
    <lineage>
        <taxon>Eukaryota</taxon>
        <taxon>Fungi</taxon>
        <taxon>Dikarya</taxon>
        <taxon>Ascomycota</taxon>
        <taxon>Pezizomycotina</taxon>
        <taxon>Sordariomycetes</taxon>
        <taxon>Xylariomycetidae</taxon>
        <taxon>Amphisphaeriales</taxon>
        <taxon>Sporocadaceae</taxon>
        <taxon>Truncatella</taxon>
    </lineage>
</organism>
<dbReference type="Pfam" id="PF12660">
    <property type="entry name" value="zf-TFIIIC"/>
    <property type="match status" value="1"/>
</dbReference>